<accession>A0A1C7N220</accession>
<keyword evidence="5" id="KW-1185">Reference proteome</keyword>
<evidence type="ECO:0000256" key="1">
    <source>
        <dbReference type="ARBA" id="ARBA00022676"/>
    </source>
</evidence>
<organism evidence="4 5">
    <name type="scientific">Choanephora cucurbitarum</name>
    <dbReference type="NCBI Taxonomy" id="101091"/>
    <lineage>
        <taxon>Eukaryota</taxon>
        <taxon>Fungi</taxon>
        <taxon>Fungi incertae sedis</taxon>
        <taxon>Mucoromycota</taxon>
        <taxon>Mucoromycotina</taxon>
        <taxon>Mucoromycetes</taxon>
        <taxon>Mucorales</taxon>
        <taxon>Mucorineae</taxon>
        <taxon>Choanephoraceae</taxon>
        <taxon>Choanephoroideae</taxon>
        <taxon>Choanephora</taxon>
    </lineage>
</organism>
<dbReference type="Gene3D" id="3.40.50.2000">
    <property type="entry name" value="Glycogen Phosphorylase B"/>
    <property type="match status" value="2"/>
</dbReference>
<dbReference type="InterPro" id="IPR028098">
    <property type="entry name" value="Glyco_trans_4-like_N"/>
</dbReference>
<reference evidence="4 5" key="1">
    <citation type="submission" date="2016-03" db="EMBL/GenBank/DDBJ databases">
        <title>Choanephora cucurbitarum.</title>
        <authorList>
            <person name="Min B."/>
            <person name="Park H."/>
            <person name="Park J.-H."/>
            <person name="Shin H.-D."/>
            <person name="Choi I.-G."/>
        </authorList>
    </citation>
    <scope>NUCLEOTIDE SEQUENCE [LARGE SCALE GENOMIC DNA]</scope>
    <source>
        <strain evidence="4 5">KUS-F28377</strain>
    </source>
</reference>
<evidence type="ECO:0000259" key="3">
    <source>
        <dbReference type="Pfam" id="PF13439"/>
    </source>
</evidence>
<evidence type="ECO:0000313" key="5">
    <source>
        <dbReference type="Proteomes" id="UP000093000"/>
    </source>
</evidence>
<sequence>MKIAIITENFLPKVDGVTRTLARLLEHLASKGHQVLLLGPETNNTSYAGAELVGTWGIPLFVYPELKCNFWRPKFTEKLLSFKPDVIHLVDPVFLGAFGLAMIRFYLPQTPIVSSYHTNLAVYCNHFGFGFMTSIMWHWNRYCHSFSQSVACPSVSTQSILNDHGFQHVRIWPRGVDISLFSPQQRSNALRSEWLGTSDPKKIILYVGRISFEKNIHLVIEAYKKMDHHQCHLVLVGHGPALDEIERYCATTHLPVTFTGYLQGGDLSQAYASADIFAFPSVTETFGQVVLESMASGLPVVGLKAEGVRDLVVQSKTGLLLDHEGMSVQEQIAKYRCMLESLVNQPNTLSLMSKQAVDHAKQYTWHEAMECMVKLYHEATHIPYSIQTKDLHTMDYDSGVEEDFSPTQECHDPLPIIF</sequence>
<dbReference type="Proteomes" id="UP000093000">
    <property type="component" value="Unassembled WGS sequence"/>
</dbReference>
<dbReference type="PANTHER" id="PTHR45947">
    <property type="entry name" value="SULFOQUINOVOSYL TRANSFERASE SQD2"/>
    <property type="match status" value="1"/>
</dbReference>
<dbReference type="OrthoDB" id="443318at2759"/>
<feature type="domain" description="Glycosyl transferase family 1" evidence="2">
    <location>
        <begin position="198"/>
        <end position="334"/>
    </location>
</feature>
<dbReference type="Pfam" id="PF00534">
    <property type="entry name" value="Glycos_transf_1"/>
    <property type="match status" value="1"/>
</dbReference>
<proteinExistence type="predicted"/>
<dbReference type="Pfam" id="PF13439">
    <property type="entry name" value="Glyco_transf_4"/>
    <property type="match status" value="1"/>
</dbReference>
<keyword evidence="4" id="KW-0808">Transferase</keyword>
<evidence type="ECO:0000313" key="4">
    <source>
        <dbReference type="EMBL" id="OBZ83160.1"/>
    </source>
</evidence>
<keyword evidence="1 4" id="KW-0328">Glycosyltransferase</keyword>
<dbReference type="SUPFAM" id="SSF53756">
    <property type="entry name" value="UDP-Glycosyltransferase/glycogen phosphorylase"/>
    <property type="match status" value="1"/>
</dbReference>
<dbReference type="EMBL" id="LUGH01000712">
    <property type="protein sequence ID" value="OBZ83160.1"/>
    <property type="molecule type" value="Genomic_DNA"/>
</dbReference>
<evidence type="ECO:0000259" key="2">
    <source>
        <dbReference type="Pfam" id="PF00534"/>
    </source>
</evidence>
<dbReference type="STRING" id="101091.A0A1C7N220"/>
<dbReference type="InterPro" id="IPR001296">
    <property type="entry name" value="Glyco_trans_1"/>
</dbReference>
<dbReference type="AlphaFoldDB" id="A0A1C7N220"/>
<dbReference type="CDD" id="cd03814">
    <property type="entry name" value="GT4-like"/>
    <property type="match status" value="1"/>
</dbReference>
<protein>
    <submittedName>
        <fullName evidence="4">GDP-mannose-dependent alpha-mannosyltransferase</fullName>
    </submittedName>
</protein>
<feature type="domain" description="Glycosyltransferase subfamily 4-like N-terminal" evidence="3">
    <location>
        <begin position="14"/>
        <end position="179"/>
    </location>
</feature>
<dbReference type="GO" id="GO:0016757">
    <property type="term" value="F:glycosyltransferase activity"/>
    <property type="evidence" value="ECO:0007669"/>
    <property type="project" value="UniProtKB-KW"/>
</dbReference>
<name>A0A1C7N220_9FUNG</name>
<comment type="caution">
    <text evidence="4">The sequence shown here is derived from an EMBL/GenBank/DDBJ whole genome shotgun (WGS) entry which is preliminary data.</text>
</comment>
<dbReference type="InterPro" id="IPR050194">
    <property type="entry name" value="Glycosyltransferase_grp1"/>
</dbReference>
<dbReference type="InParanoid" id="A0A1C7N220"/>
<gene>
    <name evidence="4" type="primary">mgtA</name>
    <name evidence="4" type="ORF">A0J61_08791</name>
</gene>
<dbReference type="PANTHER" id="PTHR45947:SF3">
    <property type="entry name" value="SULFOQUINOVOSYL TRANSFERASE SQD2"/>
    <property type="match status" value="1"/>
</dbReference>